<evidence type="ECO:0000313" key="3">
    <source>
        <dbReference type="Proteomes" id="UP001158576"/>
    </source>
</evidence>
<evidence type="ECO:0000313" key="2">
    <source>
        <dbReference type="EMBL" id="CAG5088860.1"/>
    </source>
</evidence>
<accession>A0ABN7S1F0</accession>
<sequence length="219" mass="25554">MSNFTNPEPMECNPVGNILGNPEKIYDAIIDHVKNYATAKIDHNNAEFDDDFDDEEFDRIYRTNNNIASQESTPGSQHSFATGSFNDHDFDTVIGSTQAQESREASSVFRRIDSNESSEKRFEERQDPCCKKYERIIVMDEFEGPYEGTPPCEFHESYYKRWLSSIKARREGKKEKEEKKGGQAEPKRFAPYWNYDPKKYENKTVELPKARVIKDYIDE</sequence>
<dbReference type="Proteomes" id="UP001158576">
    <property type="component" value="Chromosome PAR"/>
</dbReference>
<protein>
    <submittedName>
        <fullName evidence="2">Oidioi.mRNA.OKI2018_I69.PAR.g11994.t1.cds</fullName>
    </submittedName>
</protein>
<name>A0ABN7S1F0_OIKDI</name>
<proteinExistence type="predicted"/>
<evidence type="ECO:0000256" key="1">
    <source>
        <dbReference type="SAM" id="MobiDB-lite"/>
    </source>
</evidence>
<dbReference type="EMBL" id="OU015568">
    <property type="protein sequence ID" value="CAG5088860.1"/>
    <property type="molecule type" value="Genomic_DNA"/>
</dbReference>
<gene>
    <name evidence="2" type="ORF">OKIOD_LOCUS3552</name>
</gene>
<feature type="region of interest" description="Disordered" evidence="1">
    <location>
        <begin position="169"/>
        <end position="189"/>
    </location>
</feature>
<organism evidence="2 3">
    <name type="scientific">Oikopleura dioica</name>
    <name type="common">Tunicate</name>
    <dbReference type="NCBI Taxonomy" id="34765"/>
    <lineage>
        <taxon>Eukaryota</taxon>
        <taxon>Metazoa</taxon>
        <taxon>Chordata</taxon>
        <taxon>Tunicata</taxon>
        <taxon>Appendicularia</taxon>
        <taxon>Copelata</taxon>
        <taxon>Oikopleuridae</taxon>
        <taxon>Oikopleura</taxon>
    </lineage>
</organism>
<keyword evidence="3" id="KW-1185">Reference proteome</keyword>
<feature type="compositionally biased region" description="Basic and acidic residues" evidence="1">
    <location>
        <begin position="169"/>
        <end position="188"/>
    </location>
</feature>
<reference evidence="2 3" key="1">
    <citation type="submission" date="2021-04" db="EMBL/GenBank/DDBJ databases">
        <authorList>
            <person name="Bliznina A."/>
        </authorList>
    </citation>
    <scope>NUCLEOTIDE SEQUENCE [LARGE SCALE GENOMIC DNA]</scope>
</reference>